<evidence type="ECO:0000256" key="5">
    <source>
        <dbReference type="HAMAP-Rule" id="MF_00374"/>
    </source>
</evidence>
<evidence type="ECO:0000313" key="7">
    <source>
        <dbReference type="Proteomes" id="UP000230729"/>
    </source>
</evidence>
<evidence type="ECO:0000256" key="1">
    <source>
        <dbReference type="ARBA" id="ARBA00009254"/>
    </source>
</evidence>
<accession>A0A2G9ZJX8</accession>
<comment type="similarity">
    <text evidence="1 5">Belongs to the universal ribosomal protein uL29 family.</text>
</comment>
<evidence type="ECO:0000256" key="3">
    <source>
        <dbReference type="ARBA" id="ARBA00023274"/>
    </source>
</evidence>
<keyword evidence="2 5" id="KW-0689">Ribosomal protein</keyword>
<evidence type="ECO:0000313" key="6">
    <source>
        <dbReference type="EMBL" id="PIP33479.1"/>
    </source>
</evidence>
<dbReference type="Gene3D" id="1.10.287.310">
    <property type="match status" value="1"/>
</dbReference>
<dbReference type="AlphaFoldDB" id="A0A2G9ZJX8"/>
<dbReference type="GO" id="GO:0005840">
    <property type="term" value="C:ribosome"/>
    <property type="evidence" value="ECO:0007669"/>
    <property type="project" value="UniProtKB-KW"/>
</dbReference>
<dbReference type="GO" id="GO:0006412">
    <property type="term" value="P:translation"/>
    <property type="evidence" value="ECO:0007669"/>
    <property type="project" value="UniProtKB-UniRule"/>
</dbReference>
<dbReference type="InterPro" id="IPR001854">
    <property type="entry name" value="Ribosomal_uL29"/>
</dbReference>
<keyword evidence="3 5" id="KW-0687">Ribonucleoprotein</keyword>
<protein>
    <recommendedName>
        <fullName evidence="4 5">Large ribosomal subunit protein uL29</fullName>
    </recommendedName>
</protein>
<evidence type="ECO:0000256" key="2">
    <source>
        <dbReference type="ARBA" id="ARBA00022980"/>
    </source>
</evidence>
<dbReference type="EMBL" id="PCSD01000097">
    <property type="protein sequence ID" value="PIP33479.1"/>
    <property type="molecule type" value="Genomic_DNA"/>
</dbReference>
<comment type="caution">
    <text evidence="6">The sequence shown here is derived from an EMBL/GenBank/DDBJ whole genome shotgun (WGS) entry which is preliminary data.</text>
</comment>
<proteinExistence type="inferred from homology"/>
<dbReference type="GO" id="GO:1990904">
    <property type="term" value="C:ribonucleoprotein complex"/>
    <property type="evidence" value="ECO:0007669"/>
    <property type="project" value="UniProtKB-KW"/>
</dbReference>
<dbReference type="Pfam" id="PF00831">
    <property type="entry name" value="Ribosomal_L29"/>
    <property type="match status" value="1"/>
</dbReference>
<dbReference type="SUPFAM" id="SSF46561">
    <property type="entry name" value="Ribosomal protein L29 (L29p)"/>
    <property type="match status" value="1"/>
</dbReference>
<dbReference type="InterPro" id="IPR036049">
    <property type="entry name" value="Ribosomal_uL29_sf"/>
</dbReference>
<organism evidence="6 7">
    <name type="scientific">Candidatus Falkowbacteria bacterium CG23_combo_of_CG06-09_8_20_14_all_49_15</name>
    <dbReference type="NCBI Taxonomy" id="1974572"/>
    <lineage>
        <taxon>Bacteria</taxon>
        <taxon>Candidatus Falkowiibacteriota</taxon>
    </lineage>
</organism>
<dbReference type="GO" id="GO:0003735">
    <property type="term" value="F:structural constituent of ribosome"/>
    <property type="evidence" value="ECO:0007669"/>
    <property type="project" value="InterPro"/>
</dbReference>
<dbReference type="NCBIfam" id="TIGR00012">
    <property type="entry name" value="L29"/>
    <property type="match status" value="1"/>
</dbReference>
<name>A0A2G9ZJX8_9BACT</name>
<dbReference type="Proteomes" id="UP000230729">
    <property type="component" value="Unassembled WGS sequence"/>
</dbReference>
<sequence>MNYQEIKNKHADELQKMLLEQREVLRDLRFKDANKQLKDIRQIRKTRQAIAQILMLLRAKKNDRAEAQQEVKSSDK</sequence>
<evidence type="ECO:0000256" key="4">
    <source>
        <dbReference type="ARBA" id="ARBA00035204"/>
    </source>
</evidence>
<dbReference type="HAMAP" id="MF_00374">
    <property type="entry name" value="Ribosomal_uL29"/>
    <property type="match status" value="1"/>
</dbReference>
<gene>
    <name evidence="5 6" type="primary">rpmC</name>
    <name evidence="6" type="ORF">COX22_04145</name>
</gene>
<reference evidence="6 7" key="1">
    <citation type="submission" date="2017-09" db="EMBL/GenBank/DDBJ databases">
        <title>Depth-based differentiation of microbial function through sediment-hosted aquifers and enrichment of novel symbionts in the deep terrestrial subsurface.</title>
        <authorList>
            <person name="Probst A.J."/>
            <person name="Ladd B."/>
            <person name="Jarett J.K."/>
            <person name="Geller-Mcgrath D.E."/>
            <person name="Sieber C.M."/>
            <person name="Emerson J.B."/>
            <person name="Anantharaman K."/>
            <person name="Thomas B.C."/>
            <person name="Malmstrom R."/>
            <person name="Stieglmeier M."/>
            <person name="Klingl A."/>
            <person name="Woyke T."/>
            <person name="Ryan C.M."/>
            <person name="Banfield J.F."/>
        </authorList>
    </citation>
    <scope>NUCLEOTIDE SEQUENCE [LARGE SCALE GENOMIC DNA]</scope>
    <source>
        <strain evidence="6">CG23_combo_of_CG06-09_8_20_14_all_49_15</strain>
    </source>
</reference>